<name>A0A840QN84_9BACI</name>
<keyword evidence="4" id="KW-0004">4Fe-4S</keyword>
<dbReference type="CDD" id="cd02792">
    <property type="entry name" value="MopB_CT_Formate-Dh-Na-like"/>
    <property type="match status" value="1"/>
</dbReference>
<comment type="caution">
    <text evidence="10">The sequence shown here is derived from an EMBL/GenBank/DDBJ whole genome shotgun (WGS) entry which is preliminary data.</text>
</comment>
<evidence type="ECO:0000313" key="10">
    <source>
        <dbReference type="EMBL" id="MBB5172836.1"/>
    </source>
</evidence>
<keyword evidence="11" id="KW-1185">Reference proteome</keyword>
<dbReference type="EMBL" id="JACHHB010000003">
    <property type="protein sequence ID" value="MBB5172836.1"/>
    <property type="molecule type" value="Genomic_DNA"/>
</dbReference>
<protein>
    <submittedName>
        <fullName evidence="10">Formate dehydrogenase major subunit</fullName>
        <ecNumber evidence="10">1.17.1.9</ecNumber>
    </submittedName>
</protein>
<comment type="similarity">
    <text evidence="3">Belongs to the prokaryotic molybdopterin-containing oxidoreductase family.</text>
</comment>
<feature type="domain" description="Molybdopterin oxidoreductase" evidence="8">
    <location>
        <begin position="2"/>
        <end position="440"/>
    </location>
</feature>
<dbReference type="Pfam" id="PF01568">
    <property type="entry name" value="Molydop_binding"/>
    <property type="match status" value="1"/>
</dbReference>
<keyword evidence="7 10" id="KW-0560">Oxidoreductase</keyword>
<dbReference type="GO" id="GO:0051539">
    <property type="term" value="F:4 iron, 4 sulfur cluster binding"/>
    <property type="evidence" value="ECO:0007669"/>
    <property type="project" value="UniProtKB-KW"/>
</dbReference>
<dbReference type="GO" id="GO:0047111">
    <property type="term" value="F:formate dehydrogenase (cytochrome-c-553) activity"/>
    <property type="evidence" value="ECO:0007669"/>
    <property type="project" value="InterPro"/>
</dbReference>
<dbReference type="SUPFAM" id="SSF50692">
    <property type="entry name" value="ADC-like"/>
    <property type="match status" value="1"/>
</dbReference>
<evidence type="ECO:0000256" key="7">
    <source>
        <dbReference type="ARBA" id="ARBA00023002"/>
    </source>
</evidence>
<comment type="subcellular location">
    <subcellularLocation>
        <location evidence="2">Cell envelope</location>
    </subcellularLocation>
</comment>
<evidence type="ECO:0000256" key="6">
    <source>
        <dbReference type="ARBA" id="ARBA00022764"/>
    </source>
</evidence>
<evidence type="ECO:0000313" key="11">
    <source>
        <dbReference type="Proteomes" id="UP000551878"/>
    </source>
</evidence>
<gene>
    <name evidence="10" type="ORF">HNQ41_000980</name>
</gene>
<dbReference type="Gene3D" id="3.40.228.10">
    <property type="entry name" value="Dimethylsulfoxide Reductase, domain 2"/>
    <property type="match status" value="2"/>
</dbReference>
<dbReference type="InterPro" id="IPR006656">
    <property type="entry name" value="Mopterin_OxRdtase"/>
</dbReference>
<evidence type="ECO:0000256" key="5">
    <source>
        <dbReference type="ARBA" id="ARBA00022723"/>
    </source>
</evidence>
<dbReference type="Pfam" id="PF00384">
    <property type="entry name" value="Molybdopterin"/>
    <property type="match status" value="1"/>
</dbReference>
<dbReference type="PANTHER" id="PTHR43598:SF1">
    <property type="entry name" value="FORMATE DEHYDROGENASE-O MAJOR SUBUNIT"/>
    <property type="match status" value="1"/>
</dbReference>
<dbReference type="NCBIfam" id="TIGR01553">
    <property type="entry name" value="formate-DH-alph"/>
    <property type="match status" value="1"/>
</dbReference>
<dbReference type="GO" id="GO:0009055">
    <property type="term" value="F:electron transfer activity"/>
    <property type="evidence" value="ECO:0007669"/>
    <property type="project" value="InterPro"/>
</dbReference>
<dbReference type="InterPro" id="IPR009010">
    <property type="entry name" value="Asp_de-COase-like_dom_sf"/>
</dbReference>
<organism evidence="10 11">
    <name type="scientific">Texcoconibacillus texcoconensis</name>
    <dbReference type="NCBI Taxonomy" id="1095777"/>
    <lineage>
        <taxon>Bacteria</taxon>
        <taxon>Bacillati</taxon>
        <taxon>Bacillota</taxon>
        <taxon>Bacilli</taxon>
        <taxon>Bacillales</taxon>
        <taxon>Bacillaceae</taxon>
        <taxon>Texcoconibacillus</taxon>
    </lineage>
</organism>
<keyword evidence="5" id="KW-0479">Metal-binding</keyword>
<keyword evidence="4" id="KW-0411">Iron-sulfur</keyword>
<dbReference type="GO" id="GO:0009061">
    <property type="term" value="P:anaerobic respiration"/>
    <property type="evidence" value="ECO:0007669"/>
    <property type="project" value="TreeGrafter"/>
</dbReference>
<dbReference type="Proteomes" id="UP000551878">
    <property type="component" value="Unassembled WGS sequence"/>
</dbReference>
<dbReference type="GO" id="GO:0043546">
    <property type="term" value="F:molybdopterin cofactor binding"/>
    <property type="evidence" value="ECO:0007669"/>
    <property type="project" value="InterPro"/>
</dbReference>
<dbReference type="SUPFAM" id="SSF53706">
    <property type="entry name" value="Formate dehydrogenase/DMSO reductase, domains 1-3"/>
    <property type="match status" value="1"/>
</dbReference>
<dbReference type="Gene3D" id="2.40.40.20">
    <property type="match status" value="1"/>
</dbReference>
<dbReference type="InterPro" id="IPR006443">
    <property type="entry name" value="Formate-DH-alph_fdnG"/>
</dbReference>
<evidence type="ECO:0000256" key="2">
    <source>
        <dbReference type="ARBA" id="ARBA00004196"/>
    </source>
</evidence>
<dbReference type="AlphaFoldDB" id="A0A840QN84"/>
<dbReference type="GO" id="GO:0030151">
    <property type="term" value="F:molybdenum ion binding"/>
    <property type="evidence" value="ECO:0007669"/>
    <property type="project" value="TreeGrafter"/>
</dbReference>
<keyword evidence="6" id="KW-0574">Periplasm</keyword>
<evidence type="ECO:0000259" key="9">
    <source>
        <dbReference type="Pfam" id="PF01568"/>
    </source>
</evidence>
<accession>A0A840QN84</accession>
<dbReference type="GO" id="GO:0030313">
    <property type="term" value="C:cell envelope"/>
    <property type="evidence" value="ECO:0007669"/>
    <property type="project" value="UniProtKB-SubCell"/>
</dbReference>
<evidence type="ECO:0000259" key="8">
    <source>
        <dbReference type="Pfam" id="PF00384"/>
    </source>
</evidence>
<dbReference type="Gene3D" id="3.40.50.740">
    <property type="match status" value="1"/>
</dbReference>
<keyword evidence="4" id="KW-0408">Iron</keyword>
<dbReference type="PANTHER" id="PTHR43598">
    <property type="entry name" value="TUNGSTEN-CONTAINING FORMYLMETHANOFURAN DEHYDROGENASE 2 SUBUNIT B"/>
    <property type="match status" value="1"/>
</dbReference>
<dbReference type="GO" id="GO:0008863">
    <property type="term" value="F:formate dehydrogenase (NAD+) activity"/>
    <property type="evidence" value="ECO:0007669"/>
    <property type="project" value="UniProtKB-EC"/>
</dbReference>
<evidence type="ECO:0000256" key="3">
    <source>
        <dbReference type="ARBA" id="ARBA00010312"/>
    </source>
</evidence>
<comment type="cofactor">
    <cofactor evidence="1">
        <name>[4Fe-4S] cluster</name>
        <dbReference type="ChEBI" id="CHEBI:49883"/>
    </cofactor>
</comment>
<sequence>MTNHWNDLKHTDCALIIGGNPAANHPISMRHLQKARDERGAKLLSVDPRYTHTSSKSDLYAQLRSGTDIAFMGGLINYAIENGLYHEEYVKHYTNASFLVTDDYAFDEGIFSGYDEGDRSYDNSQWVFQTDDEGNILKDESLSDPRCVFQLLKKHFSRYDIDTVISITGTSKEDFIEVAETFCGTADPNKTGTIMYAMGTTQHTKGSQNVRSYAIIQLLLGNVGRPGGGVNAMRGECNVQGSTDFALLFHLMPGYLSAPNASENHRNLEAYKAAETPSGGYWENTPNFLVSLLKAYYGDKATSENDFGYDYFPKGRRNYSHISLFEAMFDGEIKGMFTWGQNPVVGGPNSRKEKKAMENLDWFVSIDLWETETAAFWTEQSGADPTNIDTEVFMLPACGPYEKEGTVSNSGRWMQYRYQAIEPKNDARSDAWIVHNLANRIKKLYEGENNPVAEPIQALSWDFGQGDYPEIDLIAREINGYDLKTGRTVESFAVLKDDGSTSCGNWIYSGFYPDAGPGEEKNLSKRRDDEDTGMDNYLNWSYAWPLNRRVLYNRASADPQGNPWASDKEAIWWDASQSSWVGHDVPDFGADVDPNSEGGTDAFIMRGYGKASLYSADGMTDGPFPEHYEPYESPISDNPFSKVDLNPAVKIWDGKMNDRGSVSEYPIVATNYRLTEHWQSGSMTRNQEWVSELMPYMFIEMSEELAEEKGISERDKVVVESARGSIEAYAMVTKRFKPFKVKGKKVHQIGMPWHYGYQGIATGEIANVLTPHIGDANTMIPEYKAFLCDVRRANS</sequence>
<dbReference type="EC" id="1.17.1.9" evidence="10"/>
<proteinExistence type="inferred from homology"/>
<evidence type="ECO:0000256" key="4">
    <source>
        <dbReference type="ARBA" id="ARBA00022485"/>
    </source>
</evidence>
<evidence type="ECO:0000256" key="1">
    <source>
        <dbReference type="ARBA" id="ARBA00001966"/>
    </source>
</evidence>
<dbReference type="InterPro" id="IPR006657">
    <property type="entry name" value="MoPterin_dinucl-bd_dom"/>
</dbReference>
<dbReference type="InterPro" id="IPR006655">
    <property type="entry name" value="Mopterin_OxRdtase_prok_CS"/>
</dbReference>
<feature type="domain" description="Molybdopterin dinucleotide-binding" evidence="9">
    <location>
        <begin position="670"/>
        <end position="786"/>
    </location>
</feature>
<dbReference type="PROSITE" id="PS00932">
    <property type="entry name" value="MOLYBDOPTERIN_PROK_3"/>
    <property type="match status" value="1"/>
</dbReference>
<reference evidence="10 11" key="1">
    <citation type="submission" date="2020-08" db="EMBL/GenBank/DDBJ databases">
        <title>Genomic Encyclopedia of Type Strains, Phase IV (KMG-IV): sequencing the most valuable type-strain genomes for metagenomic binning, comparative biology and taxonomic classification.</title>
        <authorList>
            <person name="Goeker M."/>
        </authorList>
    </citation>
    <scope>NUCLEOTIDE SEQUENCE [LARGE SCALE GENOMIC DNA]</scope>
    <source>
        <strain evidence="10 11">DSM 24696</strain>
    </source>
</reference>